<gene>
    <name evidence="1" type="ORF">CAMGR0001_1578</name>
</gene>
<organism evidence="1 2">
    <name type="scientific">Campylobacter gracilis RM3268</name>
    <dbReference type="NCBI Taxonomy" id="553220"/>
    <lineage>
        <taxon>Bacteria</taxon>
        <taxon>Pseudomonadati</taxon>
        <taxon>Campylobacterota</taxon>
        <taxon>Epsilonproteobacteria</taxon>
        <taxon>Campylobacterales</taxon>
        <taxon>Campylobacteraceae</taxon>
        <taxon>Campylobacter</taxon>
    </lineage>
</organism>
<dbReference type="Proteomes" id="UP000005709">
    <property type="component" value="Unassembled WGS sequence"/>
</dbReference>
<evidence type="ECO:0000313" key="2">
    <source>
        <dbReference type="Proteomes" id="UP000005709"/>
    </source>
</evidence>
<dbReference type="AlphaFoldDB" id="C8PK27"/>
<protein>
    <submittedName>
        <fullName evidence="1">Uncharacterized protein</fullName>
    </submittedName>
</protein>
<comment type="caution">
    <text evidence="1">The sequence shown here is derived from an EMBL/GenBank/DDBJ whole genome shotgun (WGS) entry which is preliminary data.</text>
</comment>
<evidence type="ECO:0000313" key="1">
    <source>
        <dbReference type="EMBL" id="EEV17282.1"/>
    </source>
</evidence>
<proteinExistence type="predicted"/>
<sequence>MKIVLKHLESRYNFLAKILRRKICLNDLSIEILKAILKF</sequence>
<accession>C8PK27</accession>
<keyword evidence="2" id="KW-1185">Reference proteome</keyword>
<name>C8PK27_9BACT</name>
<dbReference type="EMBL" id="ACYG01000027">
    <property type="protein sequence ID" value="EEV17282.1"/>
    <property type="molecule type" value="Genomic_DNA"/>
</dbReference>
<reference evidence="1 2" key="1">
    <citation type="submission" date="2009-07" db="EMBL/GenBank/DDBJ databases">
        <authorList>
            <person name="Madupu R."/>
            <person name="Sebastian Y."/>
            <person name="Durkin A.S."/>
            <person name="Torralba M."/>
            <person name="Methe B."/>
            <person name="Sutton G.G."/>
            <person name="Strausberg R.L."/>
            <person name="Nelson K.E."/>
        </authorList>
    </citation>
    <scope>NUCLEOTIDE SEQUENCE [LARGE SCALE GENOMIC DNA]</scope>
    <source>
        <strain evidence="1 2">RM3268</strain>
    </source>
</reference>